<sequence length="259" mass="29130">MSERGPHEYETEEAAMEYLTDGIVTNKETLLNHFRKMDLDHNKARDKGVYDWVVVKARLKSHIRQFSLFPNAQFSSSITDAMLHESDVVISQNATAHFLQKVEIFCKKAVVILIGNHGENAPTLPNFTPIAVFDIVTKNPLLIEQEFTTLPTTSVKASLYLPGAPPNGNLAKMKFLSNRAMEKRCSLGTIMDLKDSHTLAYFADFYDTALFCNINLKICTHFINALSCFSKIIVSGEKELQELVSETIKPLPTIDSEEE</sequence>
<evidence type="ECO:0000313" key="2">
    <source>
        <dbReference type="WBParaSite" id="PS1159_v2.g22029.t1"/>
    </source>
</evidence>
<evidence type="ECO:0000313" key="1">
    <source>
        <dbReference type="Proteomes" id="UP000887580"/>
    </source>
</evidence>
<accession>A0AC35FZT6</accession>
<protein>
    <submittedName>
        <fullName evidence="2">Uncharacterized protein</fullName>
    </submittedName>
</protein>
<proteinExistence type="predicted"/>
<organism evidence="1 2">
    <name type="scientific">Panagrolaimus sp. PS1159</name>
    <dbReference type="NCBI Taxonomy" id="55785"/>
    <lineage>
        <taxon>Eukaryota</taxon>
        <taxon>Metazoa</taxon>
        <taxon>Ecdysozoa</taxon>
        <taxon>Nematoda</taxon>
        <taxon>Chromadorea</taxon>
        <taxon>Rhabditida</taxon>
        <taxon>Tylenchina</taxon>
        <taxon>Panagrolaimomorpha</taxon>
        <taxon>Panagrolaimoidea</taxon>
        <taxon>Panagrolaimidae</taxon>
        <taxon>Panagrolaimus</taxon>
    </lineage>
</organism>
<name>A0AC35FZT6_9BILA</name>
<dbReference type="WBParaSite" id="PS1159_v2.g22029.t1">
    <property type="protein sequence ID" value="PS1159_v2.g22029.t1"/>
    <property type="gene ID" value="PS1159_v2.g22029"/>
</dbReference>
<dbReference type="Proteomes" id="UP000887580">
    <property type="component" value="Unplaced"/>
</dbReference>
<reference evidence="2" key="1">
    <citation type="submission" date="2022-11" db="UniProtKB">
        <authorList>
            <consortium name="WormBaseParasite"/>
        </authorList>
    </citation>
    <scope>IDENTIFICATION</scope>
</reference>